<evidence type="ECO:0000313" key="3">
    <source>
        <dbReference type="Proteomes" id="UP000004095"/>
    </source>
</evidence>
<comment type="caution">
    <text evidence="2">The sequence shown here is derived from an EMBL/GenBank/DDBJ whole genome shotgun (WGS) entry which is preliminary data.</text>
</comment>
<gene>
    <name evidence="2" type="ORF">M23134_01177</name>
</gene>
<name>A1ZFS9_MICM2</name>
<dbReference type="OrthoDB" id="9789812at2"/>
<dbReference type="Proteomes" id="UP000004095">
    <property type="component" value="Unassembled WGS sequence"/>
</dbReference>
<dbReference type="PANTHER" id="PTHR39209:SF2">
    <property type="entry name" value="CYTOPLASMIC PROTEIN"/>
    <property type="match status" value="1"/>
</dbReference>
<dbReference type="GO" id="GO:0004826">
    <property type="term" value="F:phenylalanine-tRNA ligase activity"/>
    <property type="evidence" value="ECO:0007669"/>
    <property type="project" value="InterPro"/>
</dbReference>
<dbReference type="Gene3D" id="3.50.40.10">
    <property type="entry name" value="Phenylalanyl-trna Synthetase, Chain B, domain 3"/>
    <property type="match status" value="1"/>
</dbReference>
<evidence type="ECO:0000259" key="1">
    <source>
        <dbReference type="SMART" id="SM00873"/>
    </source>
</evidence>
<keyword evidence="3" id="KW-1185">Reference proteome</keyword>
<feature type="domain" description="B3/B4 tRNA-binding" evidence="1">
    <location>
        <begin position="61"/>
        <end position="209"/>
    </location>
</feature>
<organism evidence="2 3">
    <name type="scientific">Microscilla marina ATCC 23134</name>
    <dbReference type="NCBI Taxonomy" id="313606"/>
    <lineage>
        <taxon>Bacteria</taxon>
        <taxon>Pseudomonadati</taxon>
        <taxon>Bacteroidota</taxon>
        <taxon>Cytophagia</taxon>
        <taxon>Cytophagales</taxon>
        <taxon>Microscillaceae</taxon>
        <taxon>Microscilla</taxon>
    </lineage>
</organism>
<dbReference type="EMBL" id="AAWS01000005">
    <property type="protein sequence ID" value="EAY30853.1"/>
    <property type="molecule type" value="Genomic_DNA"/>
</dbReference>
<dbReference type="GO" id="GO:0003723">
    <property type="term" value="F:RNA binding"/>
    <property type="evidence" value="ECO:0007669"/>
    <property type="project" value="InterPro"/>
</dbReference>
<dbReference type="SUPFAM" id="SSF56037">
    <property type="entry name" value="PheT/TilS domain"/>
    <property type="match status" value="1"/>
</dbReference>
<proteinExistence type="predicted"/>
<dbReference type="InterPro" id="IPR005146">
    <property type="entry name" value="B3/B4_tRNA-bd"/>
</dbReference>
<dbReference type="eggNOG" id="COG3382">
    <property type="taxonomic scope" value="Bacteria"/>
</dbReference>
<dbReference type="InterPro" id="IPR020825">
    <property type="entry name" value="Phe-tRNA_synthase-like_B3/B4"/>
</dbReference>
<evidence type="ECO:0000313" key="2">
    <source>
        <dbReference type="EMBL" id="EAY30853.1"/>
    </source>
</evidence>
<accession>A1ZFS9</accession>
<dbReference type="AlphaFoldDB" id="A1ZFS9"/>
<sequence>MKQIKITDKIKALCPQLELGCLSASIQLQAKNDALWQKMLALYEAKKDLPMDKIKDIPAIASSRMAYKALGKAPSRYRLSAEALHRRIVKGQDLYQINNVVDIINCLSIDTGFSIGGYDLDKIAGDILLDLGQANEPYEAIGRGNINIENLPVFRDASGAFGSPTSDSTRTCITNDTQKVLLVFLNFGGHAHLAQALDAAQQLLRDFAAGEELEVWRV</sequence>
<dbReference type="Pfam" id="PF03483">
    <property type="entry name" value="B3_4"/>
    <property type="match status" value="1"/>
</dbReference>
<protein>
    <submittedName>
        <fullName evidence="2">B3/4 domain protein</fullName>
    </submittedName>
</protein>
<dbReference type="SMART" id="SM00873">
    <property type="entry name" value="B3_4"/>
    <property type="match status" value="1"/>
</dbReference>
<dbReference type="RefSeq" id="WP_002694564.1">
    <property type="nucleotide sequence ID" value="NZ_AAWS01000005.1"/>
</dbReference>
<dbReference type="PANTHER" id="PTHR39209">
    <property type="match status" value="1"/>
</dbReference>
<reference evidence="2 3" key="1">
    <citation type="submission" date="2007-01" db="EMBL/GenBank/DDBJ databases">
        <authorList>
            <person name="Haygood M."/>
            <person name="Podell S."/>
            <person name="Anderson C."/>
            <person name="Hopkinson B."/>
            <person name="Roe K."/>
            <person name="Barbeau K."/>
            <person name="Gaasterland T."/>
            <person name="Ferriera S."/>
            <person name="Johnson J."/>
            <person name="Kravitz S."/>
            <person name="Beeson K."/>
            <person name="Sutton G."/>
            <person name="Rogers Y.-H."/>
            <person name="Friedman R."/>
            <person name="Frazier M."/>
            <person name="Venter J.C."/>
        </authorList>
    </citation>
    <scope>NUCLEOTIDE SEQUENCE [LARGE SCALE GENOMIC DNA]</scope>
    <source>
        <strain evidence="2 3">ATCC 23134</strain>
    </source>
</reference>